<keyword evidence="3" id="KW-1185">Reference proteome</keyword>
<sequence length="86" mass="9433">MSSEVKIDEQQIREYAHQIWLTEGCPQGQAQRHWDMARQLVEAEALAASAAPASARPPSMRQPRSMATSAKASVLKQPRSTGKADT</sequence>
<feature type="region of interest" description="Disordered" evidence="1">
    <location>
        <begin position="49"/>
        <end position="86"/>
    </location>
</feature>
<feature type="compositionally biased region" description="Low complexity" evidence="1">
    <location>
        <begin position="49"/>
        <end position="67"/>
    </location>
</feature>
<evidence type="ECO:0000256" key="1">
    <source>
        <dbReference type="SAM" id="MobiDB-lite"/>
    </source>
</evidence>
<gene>
    <name evidence="2" type="ORF">PH586_15900</name>
</gene>
<dbReference type="Proteomes" id="UP001212042">
    <property type="component" value="Unassembled WGS sequence"/>
</dbReference>
<name>A0ABT4XI56_9PSED</name>
<dbReference type="EMBL" id="JAQJZJ010000007">
    <property type="protein sequence ID" value="MDA7087875.1"/>
    <property type="molecule type" value="Genomic_DNA"/>
</dbReference>
<dbReference type="InterPro" id="IPR021327">
    <property type="entry name" value="DUF2934"/>
</dbReference>
<protein>
    <submittedName>
        <fullName evidence="2">DUF2934 domain-containing protein</fullName>
    </submittedName>
</protein>
<organism evidence="2 3">
    <name type="scientific">Pseudomonas aestuarii</name>
    <dbReference type="NCBI Taxonomy" id="3018340"/>
    <lineage>
        <taxon>Bacteria</taxon>
        <taxon>Pseudomonadati</taxon>
        <taxon>Pseudomonadota</taxon>
        <taxon>Gammaproteobacteria</taxon>
        <taxon>Pseudomonadales</taxon>
        <taxon>Pseudomonadaceae</taxon>
        <taxon>Pseudomonas</taxon>
    </lineage>
</organism>
<accession>A0ABT4XI56</accession>
<dbReference type="Pfam" id="PF11154">
    <property type="entry name" value="DUF2934"/>
    <property type="match status" value="1"/>
</dbReference>
<dbReference type="RefSeq" id="WP_271348736.1">
    <property type="nucleotide sequence ID" value="NZ_JAQJZJ010000007.1"/>
</dbReference>
<evidence type="ECO:0000313" key="2">
    <source>
        <dbReference type="EMBL" id="MDA7087875.1"/>
    </source>
</evidence>
<evidence type="ECO:0000313" key="3">
    <source>
        <dbReference type="Proteomes" id="UP001212042"/>
    </source>
</evidence>
<reference evidence="2 3" key="1">
    <citation type="submission" date="2023-01" db="EMBL/GenBank/DDBJ databases">
        <title>Pseudomonas SA3-5T sp. nov., isolated from tidal flat sediment.</title>
        <authorList>
            <person name="Kim H.S."/>
            <person name="Kim J.-S."/>
            <person name="Suh M.K."/>
            <person name="Eom M.K."/>
            <person name="Lee J.-S."/>
        </authorList>
    </citation>
    <scope>NUCLEOTIDE SEQUENCE [LARGE SCALE GENOMIC DNA]</scope>
    <source>
        <strain evidence="2 3">SA3-5</strain>
    </source>
</reference>
<comment type="caution">
    <text evidence="2">The sequence shown here is derived from an EMBL/GenBank/DDBJ whole genome shotgun (WGS) entry which is preliminary data.</text>
</comment>
<proteinExistence type="predicted"/>